<keyword evidence="3" id="KW-1185">Reference proteome</keyword>
<dbReference type="InterPro" id="IPR036890">
    <property type="entry name" value="HATPase_C_sf"/>
</dbReference>
<proteinExistence type="predicted"/>
<dbReference type="Proteomes" id="UP001165289">
    <property type="component" value="Unassembled WGS sequence"/>
</dbReference>
<dbReference type="InterPro" id="IPR052972">
    <property type="entry name" value="Sacsin_chaperone_reg"/>
</dbReference>
<evidence type="ECO:0000313" key="3">
    <source>
        <dbReference type="Proteomes" id="UP001165289"/>
    </source>
</evidence>
<dbReference type="EMBL" id="JAKMXF010000011">
    <property type="protein sequence ID" value="KAI6661491.1"/>
    <property type="molecule type" value="Genomic_DNA"/>
</dbReference>
<reference evidence="2 3" key="1">
    <citation type="journal article" date="2023" name="BMC Biol.">
        <title>The compact genome of the sponge Oopsacas minuta (Hexactinellida) is lacking key metazoan core genes.</title>
        <authorList>
            <person name="Santini S."/>
            <person name="Schenkelaars Q."/>
            <person name="Jourda C."/>
            <person name="Duchesne M."/>
            <person name="Belahbib H."/>
            <person name="Rocher C."/>
            <person name="Selva M."/>
            <person name="Riesgo A."/>
            <person name="Vervoort M."/>
            <person name="Leys S.P."/>
            <person name="Kodjabachian L."/>
            <person name="Le Bivic A."/>
            <person name="Borchiellini C."/>
            <person name="Claverie J.M."/>
            <person name="Renard E."/>
        </authorList>
    </citation>
    <scope>NUCLEOTIDE SEQUENCE [LARGE SCALE GENOMIC DNA]</scope>
    <source>
        <strain evidence="2">SPO-2</strain>
    </source>
</reference>
<organism evidence="2 3">
    <name type="scientific">Oopsacas minuta</name>
    <dbReference type="NCBI Taxonomy" id="111878"/>
    <lineage>
        <taxon>Eukaryota</taxon>
        <taxon>Metazoa</taxon>
        <taxon>Porifera</taxon>
        <taxon>Hexactinellida</taxon>
        <taxon>Hexasterophora</taxon>
        <taxon>Lyssacinosida</taxon>
        <taxon>Leucopsacidae</taxon>
        <taxon>Oopsacas</taxon>
    </lineage>
</organism>
<evidence type="ECO:0000313" key="2">
    <source>
        <dbReference type="EMBL" id="KAI6661491.1"/>
    </source>
</evidence>
<dbReference type="GO" id="GO:0030544">
    <property type="term" value="F:Hsp70 protein binding"/>
    <property type="evidence" value="ECO:0007669"/>
    <property type="project" value="TreeGrafter"/>
</dbReference>
<gene>
    <name evidence="2" type="ORF">LOD99_13364</name>
</gene>
<dbReference type="PANTHER" id="PTHR15600:SF42">
    <property type="entry name" value="SACSIN"/>
    <property type="match status" value="1"/>
</dbReference>
<dbReference type="Gene3D" id="3.30.565.10">
    <property type="entry name" value="Histidine kinase-like ATPase, C-terminal domain"/>
    <property type="match status" value="1"/>
</dbReference>
<name>A0AAV7KJ92_9METZ</name>
<comment type="caution">
    <text evidence="2">The sequence shown here is derived from an EMBL/GenBank/DDBJ whole genome shotgun (WGS) entry which is preliminary data.</text>
</comment>
<accession>A0AAV7KJ92</accession>
<dbReference type="InterPro" id="IPR058210">
    <property type="entry name" value="SACS/Nov_dom"/>
</dbReference>
<sequence length="1706" mass="198518">MKLPTKVTSNMAINIISLIKEHFGNQSLPSPTLSGNGPNERELVIKLINETIEVKDDENFEGIFLLTENNNLKLSSSLYINDVPWVEFTEEERESLVNHRITTKVSHKLGAKSKMDTLYEQEWEEFGQHEDMSKRIDNLLREFPLDVTIFKELIQNADDAEATEVVFILDSQEYGQRSLCPSDYKSNWRNLQKTPSLLVYNNKSFSLDDLIGIQAVGIGGKEGKNTIGRFGLGFNSVFHLTRCPCLLSYSENGEESVFCVFDPHKEHLNIPKGKRPGTKVTFNKQQPLSRFTYQFEPYFVEQILKKYPNVMENLREKKSFSIFRLPLNTTIDKKLDTQENVRIMRKLLEQLKNEAPRLLPFISNVKKIQIFDISCLSSCIPPIVRVIRNVEINSQLLTHRRVEVEKPIAGYSKTMQILQKSVRVDIPNSVTDTVMSSTIVKWLIYHFEGNVDMFLGRSELLQKFKPRYKIEKLRLFSSIAVELISKDNPVQSQKRYLYCHLPFGTSLNFPVHINAPFILDPHRRYVSYQDEISGSNSWDNVWHHEIMELVLAPIYFNLLYDLGPGAVHICDLTDIDYFDWYYSLFPVIHTTETGSNSMEYLQALGKSVLTLLYKSNSEVLLADDICLNGNRTWYPIHGPDAGVFRILEPELTRTMQILYECLSELKYHLTLAPNSLANSFKVCSDCASECKVVTPLDVLQYINLNISKLCKLNHEFPCSLLNCIFNFDRLVVILEFILTHFGNDPKYKEQIPTVPLKVDYANNLGWFQLLQSTFTINYAKLLPQNPERFLSKQYDIHIIKKLIEYGYVKPLTIQFLSQNMDISHQPSPEFFLLFWHFIYENVRDSKKLSQFGSFYLVPVTYGNDCPKEPTFQPINHLEYLATDEIESTLRNILFKFRCPFLYLTPYLAYNRHPPEGIEEVSSILRMLKSMAIRTIDGNAILGCISLAKNTDVVLTDMEAERLRNIFPNINYKNLSDNDWKTLSRIKMFVAEYKPGEYRLVALKDYMVCFMNNDNFPISENLIKKLQDVFKLVFLSSDITHHNPLNLITNICKRVSISCLTLNEFMESYILNIEILPRLEFETQKAIIIYLFELSGKKDNWISILKSLPFIRIQESLRSYFRPNELYCPNIPLFAAFKKDKLLPQCWSKVNVLYAKLVTLGLNTRIYLKDILDCAKLIAISDLDSLEFDSLKLPIRALINFVDSYIYMEESEEYELILQQISTLKFLPIYIRQTFIGTGNSGIRWRLGMFSEALISKHRDYCCLSSPIFDHTVSFKDPESNPSKIRFNQIMNSLGLTLIPSIDIVKLHFQNLIELCNTYTLEQVDHHLRELFFATYNYLQDFPCTLPEFKNAKCILFECKLYKPLNIVMNWRDDLSPYLFQCPHELKQFRNFLLKLKVSEYPNYEHFKFVLSSIHRENGSNQLNLENYILCTRAESAFSYLISELHSTDMQIILDGILLLTDKNEFIPYDSPHLFYGDDTQLLNRVESAHDELRILAPLVPNKFGSFAPPHRLRIKFLSHRFNQRLSPGVYELYKTENVLADNLKERLKSLEVFTGLKRIYFHDTHKNMCKVRIQNKKIYLQTEEDEYGIADGYLSIRDKIDKLDIVPVSRIDIVILDTRTQIRSTLENACICFLDEDEDTILINTDSLYRGRLPVEMTYELNQYFANVFDRSLIHLLICHVYPRADIGRALDNFKITKLPHDLAQH</sequence>
<dbReference type="SUPFAM" id="SSF55874">
    <property type="entry name" value="ATPase domain of HSP90 chaperone/DNA topoisomerase II/histidine kinase"/>
    <property type="match status" value="1"/>
</dbReference>
<feature type="domain" description="Sacsin/Nov" evidence="1">
    <location>
        <begin position="129"/>
        <end position="372"/>
    </location>
</feature>
<dbReference type="PANTHER" id="PTHR15600">
    <property type="entry name" value="SACSIN"/>
    <property type="match status" value="1"/>
</dbReference>
<protein>
    <submittedName>
        <fullName evidence="2">Sacsin-like</fullName>
    </submittedName>
</protein>
<dbReference type="Pfam" id="PF25794">
    <property type="entry name" value="SACS"/>
    <property type="match status" value="1"/>
</dbReference>
<evidence type="ECO:0000259" key="1">
    <source>
        <dbReference type="Pfam" id="PF25794"/>
    </source>
</evidence>
<dbReference type="NCBIfam" id="NF047352">
    <property type="entry name" value="P_loop_sacsin"/>
    <property type="match status" value="1"/>
</dbReference>